<feature type="region of interest" description="Disordered" evidence="1">
    <location>
        <begin position="27"/>
        <end position="92"/>
    </location>
</feature>
<gene>
    <name evidence="2" type="ORF">LY79DRAFT_79107</name>
</gene>
<dbReference type="GeneID" id="85449369"/>
<dbReference type="AlphaFoldDB" id="A0AAD8Q6C6"/>
<evidence type="ECO:0000256" key="1">
    <source>
        <dbReference type="SAM" id="MobiDB-lite"/>
    </source>
</evidence>
<name>A0AAD8Q6C6_9PEZI</name>
<evidence type="ECO:0000313" key="2">
    <source>
        <dbReference type="EMBL" id="KAK1596096.1"/>
    </source>
</evidence>
<dbReference type="RefSeq" id="XP_060417015.1">
    <property type="nucleotide sequence ID" value="XM_060565129.1"/>
</dbReference>
<comment type="caution">
    <text evidence="2">The sequence shown here is derived from an EMBL/GenBank/DDBJ whole genome shotgun (WGS) entry which is preliminary data.</text>
</comment>
<evidence type="ECO:0000313" key="3">
    <source>
        <dbReference type="Proteomes" id="UP001230504"/>
    </source>
</evidence>
<proteinExistence type="predicted"/>
<reference evidence="2" key="1">
    <citation type="submission" date="2021-06" db="EMBL/GenBank/DDBJ databases">
        <title>Comparative genomics, transcriptomics and evolutionary studies reveal genomic signatures of adaptation to plant cell wall in hemibiotrophic fungi.</title>
        <authorList>
            <consortium name="DOE Joint Genome Institute"/>
            <person name="Baroncelli R."/>
            <person name="Diaz J.F."/>
            <person name="Benocci T."/>
            <person name="Peng M."/>
            <person name="Battaglia E."/>
            <person name="Haridas S."/>
            <person name="Andreopoulos W."/>
            <person name="Labutti K."/>
            <person name="Pangilinan J."/>
            <person name="Floch G.L."/>
            <person name="Makela M.R."/>
            <person name="Henrissat B."/>
            <person name="Grigoriev I.V."/>
            <person name="Crouch J.A."/>
            <person name="De Vries R.P."/>
            <person name="Sukno S.A."/>
            <person name="Thon M.R."/>
        </authorList>
    </citation>
    <scope>NUCLEOTIDE SEQUENCE</scope>
    <source>
        <strain evidence="2">CBS 125086</strain>
    </source>
</reference>
<keyword evidence="3" id="KW-1185">Reference proteome</keyword>
<protein>
    <submittedName>
        <fullName evidence="2">Uncharacterized protein</fullName>
    </submittedName>
</protein>
<accession>A0AAD8Q6C6</accession>
<feature type="compositionally biased region" description="Polar residues" evidence="1">
    <location>
        <begin position="35"/>
        <end position="47"/>
    </location>
</feature>
<sequence length="92" mass="10253">MTREKPKGLVCLVTSLLPNLVARTPSKPQDLEQFYSKSTSQSTPPSHQEQKPLLTPPRALLKHLSRPRPPSVLGPALKRGRKETHTRSGIPR</sequence>
<dbReference type="EMBL" id="JAHLJV010000013">
    <property type="protein sequence ID" value="KAK1596096.1"/>
    <property type="molecule type" value="Genomic_DNA"/>
</dbReference>
<organism evidence="2 3">
    <name type="scientific">Colletotrichum navitas</name>
    <dbReference type="NCBI Taxonomy" id="681940"/>
    <lineage>
        <taxon>Eukaryota</taxon>
        <taxon>Fungi</taxon>
        <taxon>Dikarya</taxon>
        <taxon>Ascomycota</taxon>
        <taxon>Pezizomycotina</taxon>
        <taxon>Sordariomycetes</taxon>
        <taxon>Hypocreomycetidae</taxon>
        <taxon>Glomerellales</taxon>
        <taxon>Glomerellaceae</taxon>
        <taxon>Colletotrichum</taxon>
        <taxon>Colletotrichum graminicola species complex</taxon>
    </lineage>
</organism>
<dbReference type="Proteomes" id="UP001230504">
    <property type="component" value="Unassembled WGS sequence"/>
</dbReference>